<name>A0ABM4BIS9_HYDVU</name>
<reference evidence="2" key="1">
    <citation type="submission" date="2025-08" db="UniProtKB">
        <authorList>
            <consortium name="RefSeq"/>
        </authorList>
    </citation>
    <scope>IDENTIFICATION</scope>
</reference>
<organism evidence="1 2">
    <name type="scientific">Hydra vulgaris</name>
    <name type="common">Hydra</name>
    <name type="synonym">Hydra attenuata</name>
    <dbReference type="NCBI Taxonomy" id="6087"/>
    <lineage>
        <taxon>Eukaryota</taxon>
        <taxon>Metazoa</taxon>
        <taxon>Cnidaria</taxon>
        <taxon>Hydrozoa</taxon>
        <taxon>Hydroidolina</taxon>
        <taxon>Anthoathecata</taxon>
        <taxon>Aplanulata</taxon>
        <taxon>Hydridae</taxon>
        <taxon>Hydra</taxon>
    </lineage>
</organism>
<sequence>MKSTFRKIITEWKIGEGRFHTSLPKNVFPRLLLNLLTNMNHIQEFAVTGFKTSGIYPLNRKKIIDKNLRTDISKSSQNLVSPLFFERLAELRQASAKKPGAVVRGEKVKVSPGKSVSLEDVATGSSASKFQSKHKLIKIKNTQLNESLNIERQERNSKLNLNTFKELIDYDIPSSSKMYIDLQEASDKKSDGIQKEKSEILKKKDLFTEKSNLYDDYDLEDSLFHQKQAHMQKKCDNYSNESAYELDSLCSKGMCNPGVIATSEYLLAEGSYVVVRFEGKKTPYHFVGQVVNIEKDNNWNIKYFRRDFDTTNTSIISFKEPQVPDYFVTERKSIIKHLPEEFTDKLFLMIQQW</sequence>
<dbReference type="Proteomes" id="UP001652625">
    <property type="component" value="Chromosome 03"/>
</dbReference>
<evidence type="ECO:0000313" key="2">
    <source>
        <dbReference type="RefSeq" id="XP_065648941.1"/>
    </source>
</evidence>
<dbReference type="RefSeq" id="XP_065648941.1">
    <property type="nucleotide sequence ID" value="XM_065792869.1"/>
</dbReference>
<accession>A0ABM4BIS9</accession>
<keyword evidence="1" id="KW-1185">Reference proteome</keyword>
<evidence type="ECO:0000313" key="1">
    <source>
        <dbReference type="Proteomes" id="UP001652625"/>
    </source>
</evidence>
<dbReference type="GeneID" id="136078065"/>
<gene>
    <name evidence="2" type="primary">LOC136078065</name>
</gene>
<proteinExistence type="predicted"/>
<protein>
    <submittedName>
        <fullName evidence="2">Uncharacterized protein LOC136078065</fullName>
    </submittedName>
</protein>